<dbReference type="EMBL" id="CAXDID020000151">
    <property type="protein sequence ID" value="CAL6041690.1"/>
    <property type="molecule type" value="Genomic_DNA"/>
</dbReference>
<keyword evidence="3" id="KW-1185">Reference proteome</keyword>
<protein>
    <submittedName>
        <fullName evidence="2">Hypothetical_protein</fullName>
    </submittedName>
</protein>
<reference evidence="1" key="1">
    <citation type="submission" date="2023-06" db="EMBL/GenBank/DDBJ databases">
        <authorList>
            <person name="Kurt Z."/>
        </authorList>
    </citation>
    <scope>NUCLEOTIDE SEQUENCE</scope>
</reference>
<evidence type="ECO:0000313" key="2">
    <source>
        <dbReference type="EMBL" id="CAL6041690.1"/>
    </source>
</evidence>
<dbReference type="EMBL" id="CATOUU010000643">
    <property type="protein sequence ID" value="CAI9937002.1"/>
    <property type="molecule type" value="Genomic_DNA"/>
</dbReference>
<evidence type="ECO:0000313" key="1">
    <source>
        <dbReference type="EMBL" id="CAI9937002.1"/>
    </source>
</evidence>
<dbReference type="Proteomes" id="UP001642409">
    <property type="component" value="Unassembled WGS sequence"/>
</dbReference>
<reference evidence="2 3" key="2">
    <citation type="submission" date="2024-07" db="EMBL/GenBank/DDBJ databases">
        <authorList>
            <person name="Akdeniz Z."/>
        </authorList>
    </citation>
    <scope>NUCLEOTIDE SEQUENCE [LARGE SCALE GENOMIC DNA]</scope>
</reference>
<sequence>MMNKNTIAFLSNHMSRTALSHVKPPHRLSVSSFGLIQLGSQLRQLSRFLKTPKKTYICFRTSSMFQTSQRLLIFQVSHLGVVYICTCLYDQYQVRLNLTNW</sequence>
<proteinExistence type="predicted"/>
<comment type="caution">
    <text evidence="1">The sequence shown here is derived from an EMBL/GenBank/DDBJ whole genome shotgun (WGS) entry which is preliminary data.</text>
</comment>
<accession>A0AA86U3V8</accession>
<dbReference type="AlphaFoldDB" id="A0AA86U3V8"/>
<evidence type="ECO:0000313" key="3">
    <source>
        <dbReference type="Proteomes" id="UP001642409"/>
    </source>
</evidence>
<organism evidence="1">
    <name type="scientific">Hexamita inflata</name>
    <dbReference type="NCBI Taxonomy" id="28002"/>
    <lineage>
        <taxon>Eukaryota</taxon>
        <taxon>Metamonada</taxon>
        <taxon>Diplomonadida</taxon>
        <taxon>Hexamitidae</taxon>
        <taxon>Hexamitinae</taxon>
        <taxon>Hexamita</taxon>
    </lineage>
</organism>
<name>A0AA86U3V8_9EUKA</name>
<gene>
    <name evidence="1" type="ORF">HINF_LOCUS24647</name>
    <name evidence="2" type="ORF">HINF_LOCUS39234</name>
</gene>